<feature type="transmembrane region" description="Helical" evidence="1">
    <location>
        <begin position="99"/>
        <end position="131"/>
    </location>
</feature>
<dbReference type="EMBL" id="CAFBMH010000013">
    <property type="protein sequence ID" value="CAB4896022.1"/>
    <property type="molecule type" value="Genomic_DNA"/>
</dbReference>
<feature type="transmembrane region" description="Helical" evidence="1">
    <location>
        <begin position="216"/>
        <end position="239"/>
    </location>
</feature>
<organism evidence="2">
    <name type="scientific">freshwater metagenome</name>
    <dbReference type="NCBI Taxonomy" id="449393"/>
    <lineage>
        <taxon>unclassified sequences</taxon>
        <taxon>metagenomes</taxon>
        <taxon>ecological metagenomes</taxon>
    </lineage>
</organism>
<dbReference type="EMBL" id="CAFABA010000013">
    <property type="protein sequence ID" value="CAB4818209.1"/>
    <property type="molecule type" value="Genomic_DNA"/>
</dbReference>
<evidence type="ECO:0000313" key="4">
    <source>
        <dbReference type="EMBL" id="CAB4896022.1"/>
    </source>
</evidence>
<evidence type="ECO:0000313" key="2">
    <source>
        <dbReference type="EMBL" id="CAB4760678.1"/>
    </source>
</evidence>
<evidence type="ECO:0000256" key="1">
    <source>
        <dbReference type="SAM" id="Phobius"/>
    </source>
</evidence>
<dbReference type="EMBL" id="CAFBOS010000068">
    <property type="protein sequence ID" value="CAB4995325.1"/>
    <property type="molecule type" value="Genomic_DNA"/>
</dbReference>
<evidence type="ECO:0000313" key="3">
    <source>
        <dbReference type="EMBL" id="CAB4818209.1"/>
    </source>
</evidence>
<dbReference type="EMBL" id="CAEZYR010000105">
    <property type="protein sequence ID" value="CAB4760678.1"/>
    <property type="molecule type" value="Genomic_DNA"/>
</dbReference>
<reference evidence="2" key="1">
    <citation type="submission" date="2020-05" db="EMBL/GenBank/DDBJ databases">
        <authorList>
            <person name="Chiriac C."/>
            <person name="Salcher M."/>
            <person name="Ghai R."/>
            <person name="Kavagutti S V."/>
        </authorList>
    </citation>
    <scope>NUCLEOTIDE SEQUENCE</scope>
</reference>
<name>A0A6J6UNV4_9ZZZZ</name>
<keyword evidence="1" id="KW-1133">Transmembrane helix</keyword>
<gene>
    <name evidence="2" type="ORF">UFOPK2754_02388</name>
    <name evidence="3" type="ORF">UFOPK3139_00525</name>
    <name evidence="4" type="ORF">UFOPK3543_00587</name>
    <name evidence="5" type="ORF">UFOPK3967_01285</name>
</gene>
<evidence type="ECO:0000313" key="5">
    <source>
        <dbReference type="EMBL" id="CAB4995325.1"/>
    </source>
</evidence>
<feature type="transmembrane region" description="Helical" evidence="1">
    <location>
        <begin position="160"/>
        <end position="182"/>
    </location>
</feature>
<proteinExistence type="predicted"/>
<feature type="transmembrane region" description="Helical" evidence="1">
    <location>
        <begin position="49"/>
        <end position="69"/>
    </location>
</feature>
<keyword evidence="1" id="KW-0472">Membrane</keyword>
<feature type="transmembrane region" description="Helical" evidence="1">
    <location>
        <begin position="6"/>
        <end position="28"/>
    </location>
</feature>
<keyword evidence="1" id="KW-0812">Transmembrane</keyword>
<feature type="transmembrane region" description="Helical" evidence="1">
    <location>
        <begin position="188"/>
        <end position="209"/>
    </location>
</feature>
<accession>A0A6J6UNV4</accession>
<sequence length="257" mass="26372">MLTTSFKLYFGMAVGALVAAVTFGYTTGGNNTGPLSLGWKGAVGNQTGYLILIGVAMTCGFLGLLFVSFRDADPTAAAAALGVDQPPAQLPTQPSYWPLIAMFGVAALALGLVLSSAIFLVGVGLLTVVAIEWAMQAWADRATGDPQTNRELRDRVMHPIEVPVVAALAIAAVPLGASRVLLSSSRIGAVWVASVIAAVVLGVAVLVALKPRISKNIVATIVLFGGLAFIAAGVTAAVIGERDFEHHGGTEHPAEGK</sequence>
<protein>
    <submittedName>
        <fullName evidence="2">Unannotated protein</fullName>
    </submittedName>
</protein>
<dbReference type="AlphaFoldDB" id="A0A6J6UNV4"/>